<organism>
    <name type="scientific">Culex quinquefasciatus</name>
    <name type="common">Southern house mosquito</name>
    <name type="synonym">Culex pungens</name>
    <dbReference type="NCBI Taxonomy" id="7176"/>
    <lineage>
        <taxon>Eukaryota</taxon>
        <taxon>Metazoa</taxon>
        <taxon>Ecdysozoa</taxon>
        <taxon>Arthropoda</taxon>
        <taxon>Hexapoda</taxon>
        <taxon>Insecta</taxon>
        <taxon>Pterygota</taxon>
        <taxon>Neoptera</taxon>
        <taxon>Endopterygota</taxon>
        <taxon>Diptera</taxon>
        <taxon>Nematocera</taxon>
        <taxon>Culicoidea</taxon>
        <taxon>Culicidae</taxon>
        <taxon>Culicinae</taxon>
        <taxon>Culicini</taxon>
        <taxon>Culex</taxon>
        <taxon>Culex</taxon>
    </lineage>
</organism>
<reference evidence="1" key="1">
    <citation type="submission" date="2007-03" db="EMBL/GenBank/DDBJ databases">
        <title>Annotation of Culex pipiens quinquefasciatus.</title>
        <authorList>
            <consortium name="The Broad Institute Genome Sequencing Platform"/>
            <person name="Atkinson P.W."/>
            <person name="Hemingway J."/>
            <person name="Christensen B.M."/>
            <person name="Higgs S."/>
            <person name="Kodira C."/>
            <person name="Hannick L."/>
            <person name="Megy K."/>
            <person name="O'Leary S."/>
            <person name="Pearson M."/>
            <person name="Haas B.J."/>
            <person name="Mauceli E."/>
            <person name="Wortman J.R."/>
            <person name="Lee N.H."/>
            <person name="Guigo R."/>
            <person name="Stanke M."/>
            <person name="Alvarado L."/>
            <person name="Amedeo P."/>
            <person name="Antoine C.H."/>
            <person name="Arensburger P."/>
            <person name="Bidwell S.L."/>
            <person name="Crawford M."/>
            <person name="Camaro F."/>
            <person name="Devon K."/>
            <person name="Engels R."/>
            <person name="Hammond M."/>
            <person name="Howarth C."/>
            <person name="Koehrsen M."/>
            <person name="Lawson D."/>
            <person name="Montgomery P."/>
            <person name="Nene V."/>
            <person name="Nusbaum C."/>
            <person name="Puiu D."/>
            <person name="Romero-Severson J."/>
            <person name="Severson D.W."/>
            <person name="Shumway M."/>
            <person name="Sisk P."/>
            <person name="Stolte C."/>
            <person name="Zeng Q."/>
            <person name="Eisenstadt E."/>
            <person name="Fraser-Liggett C."/>
            <person name="Strausberg R."/>
            <person name="Galagan J."/>
            <person name="Birren B."/>
            <person name="Collins F.H."/>
        </authorList>
    </citation>
    <scope>NUCLEOTIDE SEQUENCE [LARGE SCALE GENOMIC DNA]</scope>
    <source>
        <strain evidence="1">JHB</strain>
    </source>
</reference>
<dbReference type="AlphaFoldDB" id="B0WXL8"/>
<name>B0WXL8_CULQU</name>
<sequence>MSTEHPVVAAAMDLLNGTATSTAKPNVVGRMTDAPAALAIDPLISHVGDGIFLQTKTAQGLAGIFVWIALFITCQQQCGAEPSIELQNFSTTTDCTVHNNDSFCGFSGYSVLRSDSHGLEDKVHNNGIASPCRN</sequence>
<dbReference type="VEuPathDB" id="VectorBase:CQUJHB003006"/>
<dbReference type="KEGG" id="cqu:CpipJ_CPIJ011927"/>
<dbReference type="Proteomes" id="UP000002320">
    <property type="component" value="Unassembled WGS sequence"/>
</dbReference>
<dbReference type="OrthoDB" id="5348404at2759"/>
<evidence type="ECO:0000313" key="3">
    <source>
        <dbReference type="Proteomes" id="UP000002320"/>
    </source>
</evidence>
<reference evidence="2" key="2">
    <citation type="submission" date="2020-05" db="UniProtKB">
        <authorList>
            <consortium name="EnsemblMetazoa"/>
        </authorList>
    </citation>
    <scope>IDENTIFICATION</scope>
    <source>
        <strain evidence="2">JHB</strain>
    </source>
</reference>
<dbReference type="EnsemblMetazoa" id="CPIJ011927-RA">
    <property type="protein sequence ID" value="CPIJ011927-PA"/>
    <property type="gene ID" value="CPIJ011927"/>
</dbReference>
<dbReference type="VEuPathDB" id="VectorBase:CPIJ011927"/>
<dbReference type="eggNOG" id="KOG2641">
    <property type="taxonomic scope" value="Eukaryota"/>
</dbReference>
<gene>
    <name evidence="2" type="primary">6044661</name>
    <name evidence="1" type="ORF">CpipJ_CPIJ011927</name>
</gene>
<evidence type="ECO:0000313" key="1">
    <source>
        <dbReference type="EMBL" id="EDS36548.1"/>
    </source>
</evidence>
<dbReference type="STRING" id="7176.B0WXL8"/>
<dbReference type="EMBL" id="DS232168">
    <property type="protein sequence ID" value="EDS36548.1"/>
    <property type="molecule type" value="Genomic_DNA"/>
</dbReference>
<dbReference type="HOGENOM" id="CLU_1898274_0_0_1"/>
<dbReference type="InParanoid" id="B0WXL8"/>
<protein>
    <submittedName>
        <fullName evidence="1 2">Uncharacterized protein</fullName>
    </submittedName>
</protein>
<accession>B0WXL8</accession>
<proteinExistence type="predicted"/>
<keyword evidence="3" id="KW-1185">Reference proteome</keyword>
<evidence type="ECO:0000313" key="2">
    <source>
        <dbReference type="EnsemblMetazoa" id="CPIJ011927-PA"/>
    </source>
</evidence>